<sequence length="158" mass="17441">MPSLPIIEPRQLKHCEANVVYGDPEGSLIAAIILSVILTLVSTTAVKFRFIITSQDKELKEVRGAYREASKYKVATRTAQTEAVAWQLKADITLAKSVHQRSAKVKPTRTVLEHRVSISSEYEGFVKSAPSNDGHHGSNGHSFIVSTERMVAHDSQDK</sequence>
<keyword evidence="1" id="KW-0472">Membrane</keyword>
<dbReference type="EMBL" id="PVQB02000379">
    <property type="protein sequence ID" value="KAF4337843.1"/>
    <property type="molecule type" value="Genomic_DNA"/>
</dbReference>
<dbReference type="Proteomes" id="UP000730481">
    <property type="component" value="Unassembled WGS sequence"/>
</dbReference>
<evidence type="ECO:0000256" key="1">
    <source>
        <dbReference type="SAM" id="Phobius"/>
    </source>
</evidence>
<gene>
    <name evidence="2" type="ORF">FBEOM_8272</name>
</gene>
<keyword evidence="3" id="KW-1185">Reference proteome</keyword>
<dbReference type="AlphaFoldDB" id="A0A9P5DXD5"/>
<accession>A0A9P5DXD5</accession>
<name>A0A9P5DXD5_9HYPO</name>
<protein>
    <submittedName>
        <fullName evidence="2">Uncharacterized protein</fullName>
    </submittedName>
</protein>
<evidence type="ECO:0000313" key="2">
    <source>
        <dbReference type="EMBL" id="KAF4337843.1"/>
    </source>
</evidence>
<reference evidence="2" key="1">
    <citation type="journal article" date="2017" name="Mycologia">
        <title>Fusarium algeriense, sp. nov., a novel toxigenic crown rot pathogen of durum wheat from Algeria is nested in the Fusarium burgessii species complex.</title>
        <authorList>
            <person name="Laraba I."/>
            <person name="Keddad A."/>
            <person name="Boureghda H."/>
            <person name="Abdallah N."/>
            <person name="Vaughan M.M."/>
            <person name="Proctor R.H."/>
            <person name="Busman M."/>
            <person name="O'Donnell K."/>
        </authorList>
    </citation>
    <scope>NUCLEOTIDE SEQUENCE</scope>
    <source>
        <strain evidence="2">NRRL 25174</strain>
    </source>
</reference>
<comment type="caution">
    <text evidence="2">The sequence shown here is derived from an EMBL/GenBank/DDBJ whole genome shotgun (WGS) entry which is preliminary data.</text>
</comment>
<keyword evidence="1" id="KW-1133">Transmembrane helix</keyword>
<organism evidence="2 3">
    <name type="scientific">Fusarium beomiforme</name>
    <dbReference type="NCBI Taxonomy" id="44412"/>
    <lineage>
        <taxon>Eukaryota</taxon>
        <taxon>Fungi</taxon>
        <taxon>Dikarya</taxon>
        <taxon>Ascomycota</taxon>
        <taxon>Pezizomycotina</taxon>
        <taxon>Sordariomycetes</taxon>
        <taxon>Hypocreomycetidae</taxon>
        <taxon>Hypocreales</taxon>
        <taxon>Nectriaceae</taxon>
        <taxon>Fusarium</taxon>
        <taxon>Fusarium burgessii species complex</taxon>
    </lineage>
</organism>
<dbReference type="OrthoDB" id="5090804at2759"/>
<feature type="transmembrane region" description="Helical" evidence="1">
    <location>
        <begin position="28"/>
        <end position="50"/>
    </location>
</feature>
<reference evidence="2" key="2">
    <citation type="submission" date="2020-02" db="EMBL/GenBank/DDBJ databases">
        <title>Identification and distribution of gene clusters putatively required for synthesis of sphingolipid metabolism inhibitors in phylogenetically diverse species of the filamentous fungus Fusarium.</title>
        <authorList>
            <person name="Kim H.-S."/>
            <person name="Busman M."/>
            <person name="Brown D.W."/>
            <person name="Divon H."/>
            <person name="Uhlig S."/>
            <person name="Proctor R.H."/>
        </authorList>
    </citation>
    <scope>NUCLEOTIDE SEQUENCE</scope>
    <source>
        <strain evidence="2">NRRL 25174</strain>
    </source>
</reference>
<keyword evidence="1" id="KW-0812">Transmembrane</keyword>
<proteinExistence type="predicted"/>
<evidence type="ECO:0000313" key="3">
    <source>
        <dbReference type="Proteomes" id="UP000730481"/>
    </source>
</evidence>